<accession>A0A2U2CBH9</accession>
<dbReference type="RefSeq" id="WP_109533268.1">
    <property type="nucleotide sequence ID" value="NZ_QEYD01000005.1"/>
</dbReference>
<evidence type="ECO:0000256" key="1">
    <source>
        <dbReference type="SAM" id="SignalP"/>
    </source>
</evidence>
<evidence type="ECO:0000313" key="3">
    <source>
        <dbReference type="Proteomes" id="UP000244940"/>
    </source>
</evidence>
<organism evidence="2 3">
    <name type="scientific">Pararhodobacter marinus</name>
    <dbReference type="NCBI Taxonomy" id="2184063"/>
    <lineage>
        <taxon>Bacteria</taxon>
        <taxon>Pseudomonadati</taxon>
        <taxon>Pseudomonadota</taxon>
        <taxon>Alphaproteobacteria</taxon>
        <taxon>Rhodobacterales</taxon>
        <taxon>Paracoccaceae</taxon>
        <taxon>Pararhodobacter</taxon>
    </lineage>
</organism>
<comment type="caution">
    <text evidence="2">The sequence shown here is derived from an EMBL/GenBank/DDBJ whole genome shotgun (WGS) entry which is preliminary data.</text>
</comment>
<dbReference type="AlphaFoldDB" id="A0A2U2CBH9"/>
<dbReference type="Proteomes" id="UP000244940">
    <property type="component" value="Unassembled WGS sequence"/>
</dbReference>
<keyword evidence="3" id="KW-1185">Reference proteome</keyword>
<gene>
    <name evidence="2" type="ORF">C4N9_10480</name>
</gene>
<reference evidence="2 3" key="1">
    <citation type="submission" date="2018-05" db="EMBL/GenBank/DDBJ databases">
        <title>Pararhodobacter marina sp. nov., isolated from deep-sea water of the Indian Ocean.</title>
        <authorList>
            <person name="Lai Q.Sr."/>
            <person name="Liu X."/>
            <person name="Shao Z."/>
        </authorList>
    </citation>
    <scope>NUCLEOTIDE SEQUENCE [LARGE SCALE GENOMIC DNA]</scope>
    <source>
        <strain evidence="2 3">CIC4N-9</strain>
    </source>
</reference>
<proteinExistence type="predicted"/>
<dbReference type="EMBL" id="QEYD01000005">
    <property type="protein sequence ID" value="PWE29219.1"/>
    <property type="molecule type" value="Genomic_DNA"/>
</dbReference>
<evidence type="ECO:0000313" key="2">
    <source>
        <dbReference type="EMBL" id="PWE29219.1"/>
    </source>
</evidence>
<sequence>MPRFVPVLSAGASLWLAALCLITPGARAQQAPTPDAVAGSWMGIGDMLGLVPGHIEALTIAPDGAAQSVVWRAPEAGCAAGAAGGAADGAVDAASDAACALPVPVFAGEARLDNLTVRFVAEDGAGADAFPDAPAAPLLALPGEAWTMFRADSQMMISREAEINGASVPLLRIFVAVEPGFPEIFYDYAVAMELDIARTLCPATLLHANPADWAAFTAELAAAAPALRAARTGETAVDAEAQAAAARLRGWADGSEPLPEGTALLPALAFPARAGMVAPVEDCLTRAFGG</sequence>
<protein>
    <submittedName>
        <fullName evidence="2">Uncharacterized protein</fullName>
    </submittedName>
</protein>
<feature type="chain" id="PRO_5015433159" evidence="1">
    <location>
        <begin position="29"/>
        <end position="290"/>
    </location>
</feature>
<keyword evidence="1" id="KW-0732">Signal</keyword>
<feature type="signal peptide" evidence="1">
    <location>
        <begin position="1"/>
        <end position="28"/>
    </location>
</feature>
<dbReference type="OrthoDB" id="7876715at2"/>
<name>A0A2U2CBH9_9RHOB</name>
<dbReference type="GeneID" id="94365317"/>